<evidence type="ECO:0000256" key="1">
    <source>
        <dbReference type="SAM" id="Phobius"/>
    </source>
</evidence>
<dbReference type="STRING" id="1237085.Ngar_c19970"/>
<dbReference type="InParanoid" id="K0IN84"/>
<dbReference type="HOGENOM" id="CLU_1736473_0_0_2"/>
<reference evidence="2 3" key="1">
    <citation type="journal article" date="2012" name="Environ. Microbiol.">
        <title>The genome of the ammonia-oxidizing Candidatus Nitrososphaera gargensis: insights into metabolic versatility and environmental adaptations.</title>
        <authorList>
            <person name="Spang A."/>
            <person name="Poehlein A."/>
            <person name="Offre P."/>
            <person name="Zumbragel S."/>
            <person name="Haider S."/>
            <person name="Rychlik N."/>
            <person name="Nowka B."/>
            <person name="Schmeisser C."/>
            <person name="Lebedeva E.V."/>
            <person name="Rattei T."/>
            <person name="Bohm C."/>
            <person name="Schmid M."/>
            <person name="Galushko A."/>
            <person name="Hatzenpichler R."/>
            <person name="Weinmaier T."/>
            <person name="Daniel R."/>
            <person name="Schleper C."/>
            <person name="Spieck E."/>
            <person name="Streit W."/>
            <person name="Wagner M."/>
        </authorList>
    </citation>
    <scope>NUCLEOTIDE SEQUENCE [LARGE SCALE GENOMIC DNA]</scope>
    <source>
        <strain evidence="3">Ga9.2</strain>
    </source>
</reference>
<dbReference type="InterPro" id="IPR013373">
    <property type="entry name" value="Flagellin/pilin_N_arc"/>
</dbReference>
<dbReference type="NCBIfam" id="TIGR02537">
    <property type="entry name" value="arch_flag_Nterm"/>
    <property type="match status" value="1"/>
</dbReference>
<dbReference type="OrthoDB" id="375259at2157"/>
<dbReference type="EMBL" id="CP002408">
    <property type="protein sequence ID" value="AFU58929.1"/>
    <property type="molecule type" value="Genomic_DNA"/>
</dbReference>
<gene>
    <name evidence="2" type="ordered locus">Ngar_c19970</name>
</gene>
<dbReference type="BioCyc" id="CNIT1237085:G1324-1995-MONOMER"/>
<protein>
    <submittedName>
        <fullName evidence="2">UpsA-like archaeal pilin, upsA-like protein</fullName>
    </submittedName>
</protein>
<keyword evidence="1" id="KW-0472">Membrane</keyword>
<sequence length="151" mass="15506">MNHLLGKLKSDRRAISPILATIVLIAITVAGGLLVYNVFFATAGAVAARTQIEIESVNMVKTTSGATVFSITLQNTGNKFLNSVTYTVTGDTGTLTATLNNLQPGQSLSDTKTNPAGFSVTPGKTYPVSITATASDGSTAQYTSSVLASSG</sequence>
<dbReference type="RefSeq" id="WP_015019464.1">
    <property type="nucleotide sequence ID" value="NC_018719.1"/>
</dbReference>
<name>K0IN84_NITGG</name>
<organism evidence="2 3">
    <name type="scientific">Nitrososphaera gargensis (strain Ga9.2)</name>
    <dbReference type="NCBI Taxonomy" id="1237085"/>
    <lineage>
        <taxon>Archaea</taxon>
        <taxon>Nitrososphaerota</taxon>
        <taxon>Nitrososphaeria</taxon>
        <taxon>Nitrososphaerales</taxon>
        <taxon>Nitrososphaeraceae</taxon>
        <taxon>Nitrososphaera</taxon>
    </lineage>
</organism>
<evidence type="ECO:0000313" key="2">
    <source>
        <dbReference type="EMBL" id="AFU58929.1"/>
    </source>
</evidence>
<keyword evidence="1" id="KW-1133">Transmembrane helix</keyword>
<keyword evidence="1" id="KW-0812">Transmembrane</keyword>
<dbReference type="Proteomes" id="UP000008037">
    <property type="component" value="Chromosome"/>
</dbReference>
<dbReference type="AlphaFoldDB" id="K0IN84"/>
<proteinExistence type="predicted"/>
<dbReference type="GeneID" id="13795860"/>
<dbReference type="KEGG" id="nga:Ngar_c19970"/>
<evidence type="ECO:0000313" key="3">
    <source>
        <dbReference type="Proteomes" id="UP000008037"/>
    </source>
</evidence>
<accession>K0IN84</accession>
<keyword evidence="3" id="KW-1185">Reference proteome</keyword>
<feature type="transmembrane region" description="Helical" evidence="1">
    <location>
        <begin position="14"/>
        <end position="39"/>
    </location>
</feature>